<proteinExistence type="predicted"/>
<organism evidence="2 3">
    <name type="scientific">Salinicola endophyticus</name>
    <dbReference type="NCBI Taxonomy" id="1949083"/>
    <lineage>
        <taxon>Bacteria</taxon>
        <taxon>Pseudomonadati</taxon>
        <taxon>Pseudomonadota</taxon>
        <taxon>Gammaproteobacteria</taxon>
        <taxon>Oceanospirillales</taxon>
        <taxon>Halomonadaceae</taxon>
        <taxon>Salinicola</taxon>
    </lineage>
</organism>
<feature type="compositionally biased region" description="Basic residues" evidence="1">
    <location>
        <begin position="126"/>
        <end position="137"/>
    </location>
</feature>
<feature type="region of interest" description="Disordered" evidence="1">
    <location>
        <begin position="124"/>
        <end position="153"/>
    </location>
</feature>
<evidence type="ECO:0000256" key="1">
    <source>
        <dbReference type="SAM" id="MobiDB-lite"/>
    </source>
</evidence>
<dbReference type="Proteomes" id="UP001321526">
    <property type="component" value="Chromosome"/>
</dbReference>
<protein>
    <submittedName>
        <fullName evidence="2">Uncharacterized protein</fullName>
    </submittedName>
</protein>
<evidence type="ECO:0000313" key="3">
    <source>
        <dbReference type="Proteomes" id="UP001321526"/>
    </source>
</evidence>
<dbReference type="RefSeq" id="WP_282235267.1">
    <property type="nucleotide sequence ID" value="NZ_CP035631.1"/>
</dbReference>
<sequence>MNTLTSQAARSHWCGYEAISHSALAGLAAEIGRGSAKGAVAGALAAEVMATSMGNDALAPEQWNRYANKQAQIARLLGGVAGAVFTGDAKGAYSGADSGERVHRYDFLKHEQIAELLKESLQCKAKQSKAKQSKQKLQRSAGEVPQNKPRPAR</sequence>
<accession>A0ABY8FJF9</accession>
<name>A0ABY8FJF9_9GAMM</name>
<reference evidence="2 3" key="1">
    <citation type="submission" date="2019-01" db="EMBL/GenBank/DDBJ databases">
        <title>Genome sequence of Salinicola endophyticus REST5.</title>
        <authorList>
            <person name="Nascimento F.X."/>
        </authorList>
    </citation>
    <scope>NUCLEOTIDE SEQUENCE [LARGE SCALE GENOMIC DNA]</scope>
    <source>
        <strain evidence="2 3">REST5</strain>
    </source>
</reference>
<evidence type="ECO:0000313" key="2">
    <source>
        <dbReference type="EMBL" id="WFF42948.1"/>
    </source>
</evidence>
<gene>
    <name evidence="2" type="ORF">EVC62_16415</name>
</gene>
<keyword evidence="3" id="KW-1185">Reference proteome</keyword>
<dbReference type="EMBL" id="CP035631">
    <property type="protein sequence ID" value="WFF42948.1"/>
    <property type="molecule type" value="Genomic_DNA"/>
</dbReference>